<feature type="region of interest" description="Disordered" evidence="1">
    <location>
        <begin position="136"/>
        <end position="191"/>
    </location>
</feature>
<keyword evidence="2" id="KW-0812">Transmembrane</keyword>
<dbReference type="SUPFAM" id="SSF47413">
    <property type="entry name" value="lambda repressor-like DNA-binding domains"/>
    <property type="match status" value="1"/>
</dbReference>
<dbReference type="Gene3D" id="1.10.260.40">
    <property type="entry name" value="lambda repressor-like DNA-binding domains"/>
    <property type="match status" value="1"/>
</dbReference>
<dbReference type="InterPro" id="IPR001387">
    <property type="entry name" value="Cro/C1-type_HTH"/>
</dbReference>
<accession>A0ABW0TFZ2</accession>
<name>A0ABW0TFZ2_9BACL</name>
<evidence type="ECO:0000259" key="3">
    <source>
        <dbReference type="PROSITE" id="PS50943"/>
    </source>
</evidence>
<feature type="domain" description="HTH cro/C1-type" evidence="3">
    <location>
        <begin position="8"/>
        <end position="42"/>
    </location>
</feature>
<feature type="compositionally biased region" description="Basic and acidic residues" evidence="1">
    <location>
        <begin position="152"/>
        <end position="172"/>
    </location>
</feature>
<evidence type="ECO:0000313" key="5">
    <source>
        <dbReference type="Proteomes" id="UP001596109"/>
    </source>
</evidence>
<keyword evidence="2" id="KW-1133">Transmembrane helix</keyword>
<comment type="caution">
    <text evidence="4">The sequence shown here is derived from an EMBL/GenBank/DDBJ whole genome shotgun (WGS) entry which is preliminary data.</text>
</comment>
<dbReference type="Proteomes" id="UP001596109">
    <property type="component" value="Unassembled WGS sequence"/>
</dbReference>
<keyword evidence="5" id="KW-1185">Reference proteome</keyword>
<dbReference type="PANTHER" id="PTHR34475:SF1">
    <property type="entry name" value="CYTOSKELETON PROTEIN RODZ"/>
    <property type="match status" value="1"/>
</dbReference>
<reference evidence="5" key="1">
    <citation type="journal article" date="2019" name="Int. J. Syst. Evol. Microbiol.">
        <title>The Global Catalogue of Microorganisms (GCM) 10K type strain sequencing project: providing services to taxonomists for standard genome sequencing and annotation.</title>
        <authorList>
            <consortium name="The Broad Institute Genomics Platform"/>
            <consortium name="The Broad Institute Genome Sequencing Center for Infectious Disease"/>
            <person name="Wu L."/>
            <person name="Ma J."/>
        </authorList>
    </citation>
    <scope>NUCLEOTIDE SEQUENCE [LARGE SCALE GENOMIC DNA]</scope>
    <source>
        <strain evidence="5">CGMCC 4.1434</strain>
    </source>
</reference>
<keyword evidence="2" id="KW-0472">Membrane</keyword>
<dbReference type="PANTHER" id="PTHR34475">
    <property type="match status" value="1"/>
</dbReference>
<dbReference type="PROSITE" id="PS50943">
    <property type="entry name" value="HTH_CROC1"/>
    <property type="match status" value="1"/>
</dbReference>
<feature type="compositionally biased region" description="Acidic residues" evidence="1">
    <location>
        <begin position="173"/>
        <end position="187"/>
    </location>
</feature>
<evidence type="ECO:0000256" key="1">
    <source>
        <dbReference type="SAM" id="MobiDB-lite"/>
    </source>
</evidence>
<organism evidence="4 5">
    <name type="scientific">Sporosarcina soli</name>
    <dbReference type="NCBI Taxonomy" id="334736"/>
    <lineage>
        <taxon>Bacteria</taxon>
        <taxon>Bacillati</taxon>
        <taxon>Bacillota</taxon>
        <taxon>Bacilli</taxon>
        <taxon>Bacillales</taxon>
        <taxon>Caryophanaceae</taxon>
        <taxon>Sporosarcina</taxon>
    </lineage>
</organism>
<gene>
    <name evidence="4" type="ORF">ACFPRA_05670</name>
</gene>
<dbReference type="Pfam" id="PF13413">
    <property type="entry name" value="HTH_25"/>
    <property type="match status" value="1"/>
</dbReference>
<protein>
    <submittedName>
        <fullName evidence="4">Helix-turn-helix domain-containing protein</fullName>
    </submittedName>
</protein>
<dbReference type="InterPro" id="IPR010982">
    <property type="entry name" value="Lambda_DNA-bd_dom_sf"/>
</dbReference>
<feature type="transmembrane region" description="Helical" evidence="2">
    <location>
        <begin position="108"/>
        <end position="128"/>
    </location>
</feature>
<sequence>MTGLGDRLKEARTAKGFTLDDLQSITKIQKRYLSGIENEDYSMMPGSFYVRAFIKQYAEAVGLDPDEMLSLYKDTSSTSAPEEEKGQINSPTLTRKKGLKVNNQLNEMLPKIIVALFIIVIIVVAWYLSQQSASKNPITDVETEQPPITMENSKKDPQDRDQNQSDGQKIEEPNEEEEPVEEEEEPEVPQQTLAFESASGETSTYGLTGAEEFQLEIRLTGGSWIGVRDNSGKEWMTPARIMNAGDIIQYDLTATDQVRIRVGRPMSTEIYVNGELLEYGVPPTATDPQNIVIEYRKQQ</sequence>
<dbReference type="InterPro" id="IPR025194">
    <property type="entry name" value="RodZ-like_C"/>
</dbReference>
<evidence type="ECO:0000313" key="4">
    <source>
        <dbReference type="EMBL" id="MFC5588362.1"/>
    </source>
</evidence>
<proteinExistence type="predicted"/>
<evidence type="ECO:0000256" key="2">
    <source>
        <dbReference type="SAM" id="Phobius"/>
    </source>
</evidence>
<dbReference type="RefSeq" id="WP_381431600.1">
    <property type="nucleotide sequence ID" value="NZ_JBHSNO010000005.1"/>
</dbReference>
<dbReference type="CDD" id="cd00093">
    <property type="entry name" value="HTH_XRE"/>
    <property type="match status" value="1"/>
</dbReference>
<dbReference type="Pfam" id="PF13464">
    <property type="entry name" value="RodZ_C"/>
    <property type="match status" value="1"/>
</dbReference>
<dbReference type="EMBL" id="JBHSNO010000005">
    <property type="protein sequence ID" value="MFC5588362.1"/>
    <property type="molecule type" value="Genomic_DNA"/>
</dbReference>
<dbReference type="InterPro" id="IPR050400">
    <property type="entry name" value="Bact_Cytoskel_RodZ"/>
</dbReference>